<comment type="similarity">
    <text evidence="1 8">Belongs to the cytochrome P450 family.</text>
</comment>
<feature type="binding site" description="axial binding residue" evidence="7">
    <location>
        <position position="432"/>
    </location>
    <ligand>
        <name>heme</name>
        <dbReference type="ChEBI" id="CHEBI:30413"/>
    </ligand>
    <ligandPart>
        <name>Fe</name>
        <dbReference type="ChEBI" id="CHEBI:18248"/>
    </ligandPart>
</feature>
<dbReference type="Gene3D" id="1.10.630.10">
    <property type="entry name" value="Cytochrome P450"/>
    <property type="match status" value="1"/>
</dbReference>
<dbReference type="PROSITE" id="PS00086">
    <property type="entry name" value="CYTOCHROME_P450"/>
    <property type="match status" value="1"/>
</dbReference>
<comment type="cofactor">
    <cofactor evidence="7">
        <name>heme</name>
        <dbReference type="ChEBI" id="CHEBI:30413"/>
    </cofactor>
</comment>
<gene>
    <name evidence="10" type="ORF">SAMN05421751_104179</name>
</gene>
<evidence type="ECO:0000256" key="8">
    <source>
        <dbReference type="RuleBase" id="RU000461"/>
    </source>
</evidence>
<keyword evidence="2 7" id="KW-0349">Heme</keyword>
<evidence type="ECO:0000256" key="1">
    <source>
        <dbReference type="ARBA" id="ARBA00010617"/>
    </source>
</evidence>
<dbReference type="GO" id="GO:0004497">
    <property type="term" value="F:monooxygenase activity"/>
    <property type="evidence" value="ECO:0007669"/>
    <property type="project" value="UniProtKB-KW"/>
</dbReference>
<keyword evidence="11" id="KW-1185">Reference proteome</keyword>
<keyword evidence="6 8" id="KW-0503">Monooxygenase</keyword>
<dbReference type="InterPro" id="IPR017972">
    <property type="entry name" value="Cyt_P450_CS"/>
</dbReference>
<organism evidence="10 11">
    <name type="scientific">Jhaorihella thermophila</name>
    <dbReference type="NCBI Taxonomy" id="488547"/>
    <lineage>
        <taxon>Bacteria</taxon>
        <taxon>Pseudomonadati</taxon>
        <taxon>Pseudomonadota</taxon>
        <taxon>Alphaproteobacteria</taxon>
        <taxon>Rhodobacterales</taxon>
        <taxon>Paracoccaceae</taxon>
        <taxon>Jhaorihella</taxon>
    </lineage>
</organism>
<evidence type="ECO:0000256" key="2">
    <source>
        <dbReference type="ARBA" id="ARBA00022617"/>
    </source>
</evidence>
<evidence type="ECO:0000256" key="6">
    <source>
        <dbReference type="ARBA" id="ARBA00023033"/>
    </source>
</evidence>
<keyword evidence="3 7" id="KW-0479">Metal-binding</keyword>
<dbReference type="Proteomes" id="UP000236742">
    <property type="component" value="Unassembled WGS sequence"/>
</dbReference>
<reference evidence="11" key="1">
    <citation type="submission" date="2016-10" db="EMBL/GenBank/DDBJ databases">
        <authorList>
            <person name="Varghese N."/>
            <person name="Submissions S."/>
        </authorList>
    </citation>
    <scope>NUCLEOTIDE SEQUENCE [LARGE SCALE GENOMIC DNA]</scope>
    <source>
        <strain evidence="11">DSM 23413</strain>
    </source>
</reference>
<dbReference type="SUPFAM" id="SSF48264">
    <property type="entry name" value="Cytochrome P450"/>
    <property type="match status" value="1"/>
</dbReference>
<dbReference type="PRINTS" id="PR00463">
    <property type="entry name" value="EP450I"/>
</dbReference>
<proteinExistence type="inferred from homology"/>
<accession>A0A1H5UNM8</accession>
<name>A0A1H5UNM8_9RHOB</name>
<evidence type="ECO:0000313" key="10">
    <source>
        <dbReference type="EMBL" id="SEF76672.1"/>
    </source>
</evidence>
<dbReference type="GO" id="GO:0005506">
    <property type="term" value="F:iron ion binding"/>
    <property type="evidence" value="ECO:0007669"/>
    <property type="project" value="InterPro"/>
</dbReference>
<dbReference type="EMBL" id="FNVD01000004">
    <property type="protein sequence ID" value="SEF76672.1"/>
    <property type="molecule type" value="Genomic_DNA"/>
</dbReference>
<dbReference type="AlphaFoldDB" id="A0A1H5UNM8"/>
<dbReference type="InterPro" id="IPR002401">
    <property type="entry name" value="Cyt_P450_E_grp-I"/>
</dbReference>
<evidence type="ECO:0000256" key="3">
    <source>
        <dbReference type="ARBA" id="ARBA00022723"/>
    </source>
</evidence>
<dbReference type="InterPro" id="IPR001128">
    <property type="entry name" value="Cyt_P450"/>
</dbReference>
<evidence type="ECO:0000313" key="11">
    <source>
        <dbReference type="Proteomes" id="UP000236742"/>
    </source>
</evidence>
<feature type="region of interest" description="Disordered" evidence="9">
    <location>
        <begin position="1"/>
        <end position="22"/>
    </location>
</feature>
<keyword evidence="4 8" id="KW-0560">Oxidoreductase</keyword>
<dbReference type="InterPro" id="IPR050196">
    <property type="entry name" value="Cytochrome_P450_Monoox"/>
</dbReference>
<dbReference type="PANTHER" id="PTHR24291">
    <property type="entry name" value="CYTOCHROME P450 FAMILY 4"/>
    <property type="match status" value="1"/>
</dbReference>
<evidence type="ECO:0000256" key="7">
    <source>
        <dbReference type="PIRSR" id="PIRSR602401-1"/>
    </source>
</evidence>
<protein>
    <submittedName>
        <fullName evidence="10">Cytochrome P450</fullName>
    </submittedName>
</protein>
<evidence type="ECO:0000256" key="9">
    <source>
        <dbReference type="SAM" id="MobiDB-lite"/>
    </source>
</evidence>
<dbReference type="PANTHER" id="PTHR24291:SF50">
    <property type="entry name" value="BIFUNCTIONAL ALBAFLAVENONE MONOOXYGENASE_TERPENE SYNTHASE"/>
    <property type="match status" value="1"/>
</dbReference>
<evidence type="ECO:0000256" key="5">
    <source>
        <dbReference type="ARBA" id="ARBA00023004"/>
    </source>
</evidence>
<dbReference type="Pfam" id="PF00067">
    <property type="entry name" value="p450"/>
    <property type="match status" value="1"/>
</dbReference>
<dbReference type="GO" id="GO:0016705">
    <property type="term" value="F:oxidoreductase activity, acting on paired donors, with incorporation or reduction of molecular oxygen"/>
    <property type="evidence" value="ECO:0007669"/>
    <property type="project" value="InterPro"/>
</dbReference>
<sequence length="486" mass="54447">MPTDSMTGAPEHSTFTHDRSAHRATIAVTPADRPPMPASRPGPVPFTRHFRLYRRDILSAQPAHLFRAWMAEMCTPFFRSFLCNDPELVDRVLRAPAEAFPKSERIRVGLKPLLGESIFISNGDLWAFQRRIIDPAFEGGRLRTVFPAMRDSGVAAAERLAPLADGRAVEIEAQTSHVAMDVIFRTLFSVPITHDVAAAAFTQFRAHKESQPVANVAALMPWPKWVPRFHSRRTRRTARNIRALVAQLVETRAAEIAQGRASDDLATKIMTTRDPVTGRRFTKKEMIDQVAIFFLAGHETSAAALAWSLYLLARYPDWQEKVAAEALAVIEPDKIYFSALSKLRLSRAVFREAMRLYPPVPMMVREAACTTEFRGRAVPKGAQVVLSPWHLHRHERLWDAPHDFDPSRWETPNGKACLRAAYIPFSAGPRVCPGSAFAMAEGPLILSLLVRAFRFTRAPGRDPVPAAHPTLRARDGIHLCLEPRRA</sequence>
<dbReference type="GO" id="GO:0020037">
    <property type="term" value="F:heme binding"/>
    <property type="evidence" value="ECO:0007669"/>
    <property type="project" value="InterPro"/>
</dbReference>
<dbReference type="InterPro" id="IPR036396">
    <property type="entry name" value="Cyt_P450_sf"/>
</dbReference>
<dbReference type="PRINTS" id="PR00385">
    <property type="entry name" value="P450"/>
</dbReference>
<evidence type="ECO:0000256" key="4">
    <source>
        <dbReference type="ARBA" id="ARBA00023002"/>
    </source>
</evidence>
<keyword evidence="5 7" id="KW-0408">Iron</keyword>